<sequence length="79" mass="8769">MPPVERFAKTPQAWEALSHPHVIGRKAYALLLMANGRRSMRELSRLLDHDVTELAHELQGQGFLHKIAIGEDEPTGATG</sequence>
<proteinExistence type="predicted"/>
<dbReference type="RefSeq" id="WP_234264836.1">
    <property type="nucleotide sequence ID" value="NZ_BSPB01000018.1"/>
</dbReference>
<accession>A0ABQ6C4Z2</accession>
<organism evidence="1 2">
    <name type="scientific">Hydrogenophaga electricum</name>
    <dbReference type="NCBI Taxonomy" id="1230953"/>
    <lineage>
        <taxon>Bacteria</taxon>
        <taxon>Pseudomonadati</taxon>
        <taxon>Pseudomonadota</taxon>
        <taxon>Betaproteobacteria</taxon>
        <taxon>Burkholderiales</taxon>
        <taxon>Comamonadaceae</taxon>
        <taxon>Hydrogenophaga</taxon>
    </lineage>
</organism>
<dbReference type="Proteomes" id="UP001156903">
    <property type="component" value="Unassembled WGS sequence"/>
</dbReference>
<evidence type="ECO:0000313" key="2">
    <source>
        <dbReference type="Proteomes" id="UP001156903"/>
    </source>
</evidence>
<keyword evidence="2" id="KW-1185">Reference proteome</keyword>
<protein>
    <recommendedName>
        <fullName evidence="3">HTH marR-type domain-containing protein</fullName>
    </recommendedName>
</protein>
<comment type="caution">
    <text evidence="1">The sequence shown here is derived from an EMBL/GenBank/DDBJ whole genome shotgun (WGS) entry which is preliminary data.</text>
</comment>
<evidence type="ECO:0000313" key="1">
    <source>
        <dbReference type="EMBL" id="GLS14985.1"/>
    </source>
</evidence>
<reference evidence="2" key="1">
    <citation type="journal article" date="2019" name="Int. J. Syst. Evol. Microbiol.">
        <title>The Global Catalogue of Microorganisms (GCM) 10K type strain sequencing project: providing services to taxonomists for standard genome sequencing and annotation.</title>
        <authorList>
            <consortium name="The Broad Institute Genomics Platform"/>
            <consortium name="The Broad Institute Genome Sequencing Center for Infectious Disease"/>
            <person name="Wu L."/>
            <person name="Ma J."/>
        </authorList>
    </citation>
    <scope>NUCLEOTIDE SEQUENCE [LARGE SCALE GENOMIC DNA]</scope>
    <source>
        <strain evidence="2">NBRC 109341</strain>
    </source>
</reference>
<evidence type="ECO:0008006" key="3">
    <source>
        <dbReference type="Google" id="ProtNLM"/>
    </source>
</evidence>
<dbReference type="EMBL" id="BSPB01000018">
    <property type="protein sequence ID" value="GLS14985.1"/>
    <property type="molecule type" value="Genomic_DNA"/>
</dbReference>
<gene>
    <name evidence="1" type="ORF">GCM10007935_24180</name>
</gene>
<name>A0ABQ6C4Z2_9BURK</name>